<evidence type="ECO:0000256" key="1">
    <source>
        <dbReference type="ARBA" id="ARBA00008779"/>
    </source>
</evidence>
<sequence length="529" mass="59382">MKRFFLSAFVAFGIATLCLLAILGPLISPSHTVIFHTSAPATSLFTSVFLDLFALWTLLTTLLLVAGKPGRRQFMIWSGIVLALPPILLKNISMLQGFQLHHWMTFSLTSACLGSFVLLSLCWSPNLLPAFTRVQRFLIVVFGFVALNGIVIVGQLLWYRWQVRDLNAPAMLHQRSLSEVHSPAHARVIWILFDELSYQQVYEHRFPGLALPTFDALAQQSAVFTHVVPAGAYTEAVVPSLLTGWPVDSIRASSDGQRLSLHNPATGAWQRFDQHQTIFQDALNDGYSTAVAGWYNPYCRVLSQVLDRCFWTLQLPYPGGIVPGQSVLANLRTQVAHRRDAILSLLLPHYHRPAGQDLDTKLHVDDYVRLRSAADAMLNDSAADFLFLHMPIPHPLGIYDRRRGVLTGHSTSYIDNLALADKYLAHVRHLLEQRGEWDSSTIIIMGDHSWRTSFVWSGMDGWTPEDEAASHNGQFDDRPGYLVKLPNQQQGARIDTSFKAIHTRALLDALLANQLHTPDELRAWTKTQQ</sequence>
<reference evidence="4" key="2">
    <citation type="submission" date="2020-09" db="EMBL/GenBank/DDBJ databases">
        <authorList>
            <person name="Sun Q."/>
            <person name="Zhou Y."/>
        </authorList>
    </citation>
    <scope>NUCLEOTIDE SEQUENCE</scope>
    <source>
        <strain evidence="4">CGMCC 1.12997</strain>
    </source>
</reference>
<dbReference type="RefSeq" id="WP_188552698.1">
    <property type="nucleotide sequence ID" value="NZ_BMGT01000001.1"/>
</dbReference>
<dbReference type="PANTHER" id="PTHR42693:SF33">
    <property type="entry name" value="ARYLSULFATASE"/>
    <property type="match status" value="1"/>
</dbReference>
<evidence type="ECO:0000259" key="3">
    <source>
        <dbReference type="Pfam" id="PF00884"/>
    </source>
</evidence>
<evidence type="ECO:0000313" key="4">
    <source>
        <dbReference type="EMBL" id="GGG67427.1"/>
    </source>
</evidence>
<keyword evidence="2" id="KW-0472">Membrane</keyword>
<feature type="transmembrane region" description="Helical" evidence="2">
    <location>
        <begin position="137"/>
        <end position="161"/>
    </location>
</feature>
<gene>
    <name evidence="4" type="ORF">GCM10011585_06630</name>
</gene>
<dbReference type="InterPro" id="IPR000917">
    <property type="entry name" value="Sulfatase_N"/>
</dbReference>
<evidence type="ECO:0000256" key="2">
    <source>
        <dbReference type="SAM" id="Phobius"/>
    </source>
</evidence>
<accession>A0A917H504</accession>
<feature type="transmembrane region" description="Helical" evidence="2">
    <location>
        <begin position="48"/>
        <end position="67"/>
    </location>
</feature>
<proteinExistence type="inferred from homology"/>
<comment type="similarity">
    <text evidence="1">Belongs to the sulfatase family.</text>
</comment>
<feature type="transmembrane region" description="Helical" evidence="2">
    <location>
        <begin position="104"/>
        <end position="125"/>
    </location>
</feature>
<evidence type="ECO:0000313" key="5">
    <source>
        <dbReference type="Proteomes" id="UP000647241"/>
    </source>
</evidence>
<dbReference type="PANTHER" id="PTHR42693">
    <property type="entry name" value="ARYLSULFATASE FAMILY MEMBER"/>
    <property type="match status" value="1"/>
</dbReference>
<dbReference type="InterPro" id="IPR050738">
    <property type="entry name" value="Sulfatase"/>
</dbReference>
<feature type="domain" description="Sulfatase N-terminal" evidence="3">
    <location>
        <begin position="188"/>
        <end position="449"/>
    </location>
</feature>
<organism evidence="4 5">
    <name type="scientific">Edaphobacter dinghuensis</name>
    <dbReference type="NCBI Taxonomy" id="1560005"/>
    <lineage>
        <taxon>Bacteria</taxon>
        <taxon>Pseudomonadati</taxon>
        <taxon>Acidobacteriota</taxon>
        <taxon>Terriglobia</taxon>
        <taxon>Terriglobales</taxon>
        <taxon>Acidobacteriaceae</taxon>
        <taxon>Edaphobacter</taxon>
    </lineage>
</organism>
<dbReference type="Gene3D" id="3.40.720.10">
    <property type="entry name" value="Alkaline Phosphatase, subunit A"/>
    <property type="match status" value="1"/>
</dbReference>
<dbReference type="InterPro" id="IPR017850">
    <property type="entry name" value="Alkaline_phosphatase_core_sf"/>
</dbReference>
<keyword evidence="2" id="KW-1133">Transmembrane helix</keyword>
<dbReference type="AlphaFoldDB" id="A0A917H504"/>
<reference evidence="4" key="1">
    <citation type="journal article" date="2014" name="Int. J. Syst. Evol. Microbiol.">
        <title>Complete genome sequence of Corynebacterium casei LMG S-19264T (=DSM 44701T), isolated from a smear-ripened cheese.</title>
        <authorList>
            <consortium name="US DOE Joint Genome Institute (JGI-PGF)"/>
            <person name="Walter F."/>
            <person name="Albersmeier A."/>
            <person name="Kalinowski J."/>
            <person name="Ruckert C."/>
        </authorList>
    </citation>
    <scope>NUCLEOTIDE SEQUENCE</scope>
    <source>
        <strain evidence="4">CGMCC 1.12997</strain>
    </source>
</reference>
<dbReference type="EMBL" id="BMGT01000001">
    <property type="protein sequence ID" value="GGG67427.1"/>
    <property type="molecule type" value="Genomic_DNA"/>
</dbReference>
<dbReference type="Proteomes" id="UP000647241">
    <property type="component" value="Unassembled WGS sequence"/>
</dbReference>
<feature type="transmembrane region" description="Helical" evidence="2">
    <location>
        <begin position="74"/>
        <end position="92"/>
    </location>
</feature>
<name>A0A917H504_9BACT</name>
<dbReference type="SUPFAM" id="SSF53649">
    <property type="entry name" value="Alkaline phosphatase-like"/>
    <property type="match status" value="1"/>
</dbReference>
<dbReference type="GO" id="GO:0004065">
    <property type="term" value="F:arylsulfatase activity"/>
    <property type="evidence" value="ECO:0007669"/>
    <property type="project" value="TreeGrafter"/>
</dbReference>
<protein>
    <recommendedName>
        <fullName evidence="3">Sulfatase N-terminal domain-containing protein</fullName>
    </recommendedName>
</protein>
<comment type="caution">
    <text evidence="4">The sequence shown here is derived from an EMBL/GenBank/DDBJ whole genome shotgun (WGS) entry which is preliminary data.</text>
</comment>
<dbReference type="Pfam" id="PF00884">
    <property type="entry name" value="Sulfatase"/>
    <property type="match status" value="1"/>
</dbReference>
<keyword evidence="2" id="KW-0812">Transmembrane</keyword>
<keyword evidence="5" id="KW-1185">Reference proteome</keyword>